<dbReference type="Proteomes" id="UP000420562">
    <property type="component" value="Unassembled WGS sequence"/>
</dbReference>
<proteinExistence type="predicted"/>
<sequence length="385" mass="41819">MTDEHSALPVTRFAPAGRASNELLAEQRRAVLREEVVDALIQAMPGYAMLVNEQRQIVALNRNVLTLIGTADDAVLVGKRLGEALNCVHVGDLPGGCGTGAYCSVCGVVLALLDSQQSGGPIVRECLVTLQGDQALALDMQATATPLQIHDQKFTVMVLQDISSEKRRQVLERLFFHDVINTTGGIHGLASLLAEQEDVPERVQTEYVAWLVALSENLLDEIRGQRNLLEAEQGELVPEISPVSIRAVLQETTRLFNYHDKTPGRNLVLKDGPDCTVTTDAAILRRIVGNMTLNALEATPVGGVVTISADTDGAWVTIDVHNRGVIPQEVQLQLFKRSFSTKSLSGRGIGTYSMKLFGERYLKGKVSFKSCQDEGTTFTFALPLG</sequence>
<dbReference type="InterPro" id="IPR036890">
    <property type="entry name" value="HATPase_C_sf"/>
</dbReference>
<feature type="domain" description="Histidine kinase" evidence="2">
    <location>
        <begin position="174"/>
        <end position="385"/>
    </location>
</feature>
<dbReference type="GO" id="GO:0000155">
    <property type="term" value="F:phosphorelay sensor kinase activity"/>
    <property type="evidence" value="ECO:0007669"/>
    <property type="project" value="TreeGrafter"/>
</dbReference>
<dbReference type="PROSITE" id="PS50109">
    <property type="entry name" value="HIS_KIN"/>
    <property type="match status" value="1"/>
</dbReference>
<protein>
    <submittedName>
        <fullName evidence="3">Histidine kinase</fullName>
    </submittedName>
</protein>
<gene>
    <name evidence="3" type="ORF">F6V25_12510</name>
</gene>
<keyword evidence="3" id="KW-0808">Transferase</keyword>
<dbReference type="InterPro" id="IPR003594">
    <property type="entry name" value="HATPase_dom"/>
</dbReference>
<keyword evidence="3" id="KW-0418">Kinase</keyword>
<dbReference type="SUPFAM" id="SSF55874">
    <property type="entry name" value="ATPase domain of HSP90 chaperone/DNA topoisomerase II/histidine kinase"/>
    <property type="match status" value="1"/>
</dbReference>
<dbReference type="Gene3D" id="3.30.565.10">
    <property type="entry name" value="Histidine kinase-like ATPase, C-terminal domain"/>
    <property type="match status" value="1"/>
</dbReference>
<organism evidence="3 4">
    <name type="scientific">Oryzomonas japonica</name>
    <dbReference type="NCBI Taxonomy" id="2603858"/>
    <lineage>
        <taxon>Bacteria</taxon>
        <taxon>Pseudomonadati</taxon>
        <taxon>Thermodesulfobacteriota</taxon>
        <taxon>Desulfuromonadia</taxon>
        <taxon>Geobacterales</taxon>
        <taxon>Geobacteraceae</taxon>
        <taxon>Oryzomonas</taxon>
    </lineage>
</organism>
<keyword evidence="1" id="KW-0597">Phosphoprotein</keyword>
<comment type="caution">
    <text evidence="3">The sequence shown here is derived from an EMBL/GenBank/DDBJ whole genome shotgun (WGS) entry which is preliminary data.</text>
</comment>
<evidence type="ECO:0000259" key="2">
    <source>
        <dbReference type="PROSITE" id="PS50109"/>
    </source>
</evidence>
<dbReference type="RefSeq" id="WP_151128886.1">
    <property type="nucleotide sequence ID" value="NZ_VZQZ01000007.1"/>
</dbReference>
<accession>A0A7J4ZPU1</accession>
<dbReference type="Pfam" id="PF02518">
    <property type="entry name" value="HATPase_c"/>
    <property type="match status" value="1"/>
</dbReference>
<reference evidence="3 4" key="1">
    <citation type="submission" date="2019-09" db="EMBL/GenBank/DDBJ databases">
        <title>Geobacter sp. Red96, a novel strain isolated from paddy soil.</title>
        <authorList>
            <person name="Xu Z."/>
            <person name="Masuda Y."/>
            <person name="Itoh H."/>
            <person name="Senoo K."/>
        </authorList>
    </citation>
    <scope>NUCLEOTIDE SEQUENCE [LARGE SCALE GENOMIC DNA]</scope>
    <source>
        <strain evidence="3 4">Red96</strain>
    </source>
</reference>
<evidence type="ECO:0000256" key="1">
    <source>
        <dbReference type="ARBA" id="ARBA00022553"/>
    </source>
</evidence>
<dbReference type="PANTHER" id="PTHR43547:SF2">
    <property type="entry name" value="HYBRID SIGNAL TRANSDUCTION HISTIDINE KINASE C"/>
    <property type="match status" value="1"/>
</dbReference>
<dbReference type="PANTHER" id="PTHR43547">
    <property type="entry name" value="TWO-COMPONENT HISTIDINE KINASE"/>
    <property type="match status" value="1"/>
</dbReference>
<dbReference type="InterPro" id="IPR005467">
    <property type="entry name" value="His_kinase_dom"/>
</dbReference>
<name>A0A7J4ZPU1_9BACT</name>
<evidence type="ECO:0000313" key="4">
    <source>
        <dbReference type="Proteomes" id="UP000420562"/>
    </source>
</evidence>
<dbReference type="EMBL" id="VZQZ01000007">
    <property type="protein sequence ID" value="KAB0664875.1"/>
    <property type="molecule type" value="Genomic_DNA"/>
</dbReference>
<dbReference type="AlphaFoldDB" id="A0A7J4ZPU1"/>
<dbReference type="SMART" id="SM00387">
    <property type="entry name" value="HATPase_c"/>
    <property type="match status" value="1"/>
</dbReference>
<evidence type="ECO:0000313" key="3">
    <source>
        <dbReference type="EMBL" id="KAB0664875.1"/>
    </source>
</evidence>
<keyword evidence="4" id="KW-1185">Reference proteome</keyword>